<gene>
    <name evidence="1" type="ORF">NCTC5773_01469</name>
</gene>
<accession>A0A6D2G5M5</accession>
<reference evidence="1 2" key="1">
    <citation type="submission" date="2018-12" db="EMBL/GenBank/DDBJ databases">
        <authorList>
            <consortium name="Pathogen Informatics"/>
        </authorList>
    </citation>
    <scope>NUCLEOTIDE SEQUENCE [LARGE SCALE GENOMIC DNA]</scope>
    <source>
        <strain evidence="1 2">NCTC5773</strain>
    </source>
</reference>
<evidence type="ECO:0000313" key="2">
    <source>
        <dbReference type="Proteomes" id="UP000267858"/>
    </source>
</evidence>
<name>A0A6D2G5M5_SALER</name>
<evidence type="ECO:0000313" key="1">
    <source>
        <dbReference type="EMBL" id="VEA01449.1"/>
    </source>
</evidence>
<organism evidence="1 2">
    <name type="scientific">Salmonella enterica subsp. salamae</name>
    <dbReference type="NCBI Taxonomy" id="59202"/>
    <lineage>
        <taxon>Bacteria</taxon>
        <taxon>Pseudomonadati</taxon>
        <taxon>Pseudomonadota</taxon>
        <taxon>Gammaproteobacteria</taxon>
        <taxon>Enterobacterales</taxon>
        <taxon>Enterobacteriaceae</taxon>
        <taxon>Salmonella</taxon>
    </lineage>
</organism>
<protein>
    <submittedName>
        <fullName evidence="1">Uncharacterized protein</fullName>
    </submittedName>
</protein>
<dbReference type="EMBL" id="LR134141">
    <property type="protein sequence ID" value="VEA01449.1"/>
    <property type="molecule type" value="Genomic_DNA"/>
</dbReference>
<dbReference type="Proteomes" id="UP000267858">
    <property type="component" value="Chromosome"/>
</dbReference>
<dbReference type="AlphaFoldDB" id="A0A6D2G5M5"/>
<sequence length="45" mass="4853">MRLNDSVIKNLKLPTNLTMFSETTVLAEPGDQGARCFLLVAIGSS</sequence>
<proteinExistence type="predicted"/>